<name>A0A062UCB3_9PROT</name>
<dbReference type="InterPro" id="IPR001640">
    <property type="entry name" value="Lgt"/>
</dbReference>
<dbReference type="PATRIC" id="fig|1280946.3.peg.1303"/>
<dbReference type="HAMAP" id="MF_01147">
    <property type="entry name" value="Lgt"/>
    <property type="match status" value="1"/>
</dbReference>
<dbReference type="GO" id="GO:0008961">
    <property type="term" value="F:phosphatidylglycerol-prolipoprotein diacylglyceryl transferase activity"/>
    <property type="evidence" value="ECO:0007669"/>
    <property type="project" value="UniProtKB-UniRule"/>
</dbReference>
<dbReference type="AlphaFoldDB" id="A0A062UCB3"/>
<comment type="subcellular location">
    <subcellularLocation>
        <location evidence="7">Cell membrane</location>
        <topology evidence="7">Multi-pass membrane protein</topology>
    </subcellularLocation>
</comment>
<dbReference type="PANTHER" id="PTHR30589">
    <property type="entry name" value="PROLIPOPROTEIN DIACYLGLYCERYL TRANSFERASE"/>
    <property type="match status" value="1"/>
</dbReference>
<dbReference type="GO" id="GO:0042158">
    <property type="term" value="P:lipoprotein biosynthetic process"/>
    <property type="evidence" value="ECO:0007669"/>
    <property type="project" value="UniProtKB-UniRule"/>
</dbReference>
<feature type="binding site" evidence="7">
    <location>
        <position position="170"/>
    </location>
    <ligand>
        <name>a 1,2-diacyl-sn-glycero-3-phospho-(1'-sn-glycerol)</name>
        <dbReference type="ChEBI" id="CHEBI:64716"/>
    </ligand>
</feature>
<feature type="transmembrane region" description="Helical" evidence="7">
    <location>
        <begin position="41"/>
        <end position="63"/>
    </location>
</feature>
<keyword evidence="9" id="KW-1185">Reference proteome</keyword>
<keyword evidence="5 7" id="KW-1133">Transmembrane helix</keyword>
<reference evidence="8 9" key="1">
    <citation type="journal article" date="2014" name="Antonie Van Leeuwenhoek">
        <title>Hyphomonas beringensis sp. nov. and Hyphomonas chukchiensis sp. nov., isolated from surface seawater of the Bering Sea and Chukchi Sea.</title>
        <authorList>
            <person name="Li C."/>
            <person name="Lai Q."/>
            <person name="Li G."/>
            <person name="Dong C."/>
            <person name="Wang J."/>
            <person name="Liao Y."/>
            <person name="Shao Z."/>
        </authorList>
    </citation>
    <scope>NUCLEOTIDE SEQUENCE [LARGE SCALE GENOMIC DNA]</scope>
    <source>
        <strain evidence="8 9">25B14_1</strain>
    </source>
</reference>
<accession>A0A062UCB3</accession>
<evidence type="ECO:0000256" key="2">
    <source>
        <dbReference type="ARBA" id="ARBA00022475"/>
    </source>
</evidence>
<evidence type="ECO:0000256" key="7">
    <source>
        <dbReference type="HAMAP-Rule" id="MF_01147"/>
    </source>
</evidence>
<comment type="function">
    <text evidence="7">Catalyzes the transfer of the diacylglyceryl group from phosphatidylglycerol to the sulfhydryl group of the N-terminal cysteine of a prolipoprotein, the first step in the formation of mature lipoproteins.</text>
</comment>
<feature type="transmembrane region" description="Helical" evidence="7">
    <location>
        <begin position="291"/>
        <end position="310"/>
    </location>
</feature>
<evidence type="ECO:0000256" key="3">
    <source>
        <dbReference type="ARBA" id="ARBA00022679"/>
    </source>
</evidence>
<dbReference type="STRING" id="1280946.HY29_12570"/>
<evidence type="ECO:0000256" key="1">
    <source>
        <dbReference type="ARBA" id="ARBA00007150"/>
    </source>
</evidence>
<dbReference type="Pfam" id="PF01790">
    <property type="entry name" value="LGT"/>
    <property type="match status" value="1"/>
</dbReference>
<evidence type="ECO:0000256" key="5">
    <source>
        <dbReference type="ARBA" id="ARBA00022989"/>
    </source>
</evidence>
<keyword evidence="6 7" id="KW-0472">Membrane</keyword>
<dbReference type="Proteomes" id="UP000027037">
    <property type="component" value="Unassembled WGS sequence"/>
</dbReference>
<feature type="transmembrane region" description="Helical" evidence="7">
    <location>
        <begin position="157"/>
        <end position="175"/>
    </location>
</feature>
<keyword evidence="3 7" id="KW-0808">Transferase</keyword>
<dbReference type="EC" id="2.5.1.145" evidence="7"/>
<dbReference type="EMBL" id="AWFF01000031">
    <property type="protein sequence ID" value="KCZ55363.1"/>
    <property type="molecule type" value="Genomic_DNA"/>
</dbReference>
<feature type="transmembrane region" description="Helical" evidence="7">
    <location>
        <begin position="83"/>
        <end position="105"/>
    </location>
</feature>
<comment type="pathway">
    <text evidence="7">Protein modification; lipoprotein biosynthesis (diacylglyceryl transfer).</text>
</comment>
<evidence type="ECO:0000313" key="8">
    <source>
        <dbReference type="EMBL" id="KCZ55363.1"/>
    </source>
</evidence>
<dbReference type="PANTHER" id="PTHR30589:SF0">
    <property type="entry name" value="PHOSPHATIDYLGLYCEROL--PROLIPOPROTEIN DIACYLGLYCERYL TRANSFERASE"/>
    <property type="match status" value="1"/>
</dbReference>
<keyword evidence="2 7" id="KW-1003">Cell membrane</keyword>
<organism evidence="8 9">
    <name type="scientific">Hyphomonas beringensis</name>
    <dbReference type="NCBI Taxonomy" id="1280946"/>
    <lineage>
        <taxon>Bacteria</taxon>
        <taxon>Pseudomonadati</taxon>
        <taxon>Pseudomonadota</taxon>
        <taxon>Alphaproteobacteria</taxon>
        <taxon>Hyphomonadales</taxon>
        <taxon>Hyphomonadaceae</taxon>
        <taxon>Hyphomonas</taxon>
    </lineage>
</organism>
<feature type="transmembrane region" description="Helical" evidence="7">
    <location>
        <begin position="229"/>
        <end position="247"/>
    </location>
</feature>
<comment type="caution">
    <text evidence="8">The sequence shown here is derived from an EMBL/GenBank/DDBJ whole genome shotgun (WGS) entry which is preliminary data.</text>
</comment>
<dbReference type="RefSeq" id="WP_241765151.1">
    <property type="nucleotide sequence ID" value="NZ_AWFF01000031.1"/>
</dbReference>
<evidence type="ECO:0000256" key="4">
    <source>
        <dbReference type="ARBA" id="ARBA00022692"/>
    </source>
</evidence>
<comment type="similarity">
    <text evidence="1 7">Belongs to the Lgt family.</text>
</comment>
<comment type="catalytic activity">
    <reaction evidence="7">
        <text>L-cysteinyl-[prolipoprotein] + a 1,2-diacyl-sn-glycero-3-phospho-(1'-sn-glycerol) = an S-1,2-diacyl-sn-glyceryl-L-cysteinyl-[prolipoprotein] + sn-glycerol 1-phosphate + H(+)</text>
        <dbReference type="Rhea" id="RHEA:56712"/>
        <dbReference type="Rhea" id="RHEA-COMP:14679"/>
        <dbReference type="Rhea" id="RHEA-COMP:14680"/>
        <dbReference type="ChEBI" id="CHEBI:15378"/>
        <dbReference type="ChEBI" id="CHEBI:29950"/>
        <dbReference type="ChEBI" id="CHEBI:57685"/>
        <dbReference type="ChEBI" id="CHEBI:64716"/>
        <dbReference type="ChEBI" id="CHEBI:140658"/>
        <dbReference type="EC" id="2.5.1.145"/>
    </reaction>
</comment>
<dbReference type="NCBIfam" id="TIGR00544">
    <property type="entry name" value="lgt"/>
    <property type="match status" value="1"/>
</dbReference>
<sequence length="318" mass="35020">MLDMMSFAAMVMPAAALTFPDVSPAIFSIDLGFLGLGEFHLRWYALGYMAGIGLAWWYASAMLKRPALFGGTAPLTKDQLDDIMFWIIVGIILGGRFGYVLFYMVPYQFDVIANDPLTIFKIWDGGMAFHGGILGVTIALCLFAYIKKVSLYSIGDIAGVVAPIGIGLVRLANFVNAELYGRHTDAPIGMVFPEGYVPGSTPPAYNWATGEWVYSGLEMARHPSQLYESALEGWVPLIVLSILIWRFGALKRPGLIAGLFLLMYATARTLIENFRMPDSFVEGLPDWITMGQLLSIPMWIGGIWLVWNALKKPAAKAN</sequence>
<evidence type="ECO:0000313" key="9">
    <source>
        <dbReference type="Proteomes" id="UP000027037"/>
    </source>
</evidence>
<feature type="transmembrane region" description="Helical" evidence="7">
    <location>
        <begin position="125"/>
        <end position="145"/>
    </location>
</feature>
<evidence type="ECO:0000256" key="6">
    <source>
        <dbReference type="ARBA" id="ARBA00023136"/>
    </source>
</evidence>
<protein>
    <recommendedName>
        <fullName evidence="7">Phosphatidylglycerol--prolipoprotein diacylglyceryl transferase</fullName>
        <ecNumber evidence="7">2.5.1.145</ecNumber>
    </recommendedName>
</protein>
<feature type="transmembrane region" description="Helical" evidence="7">
    <location>
        <begin position="254"/>
        <end position="271"/>
    </location>
</feature>
<dbReference type="UniPathway" id="UPA00664"/>
<dbReference type="eggNOG" id="COG0682">
    <property type="taxonomic scope" value="Bacteria"/>
</dbReference>
<keyword evidence="4 7" id="KW-0812">Transmembrane</keyword>
<gene>
    <name evidence="7" type="primary">lgt</name>
    <name evidence="8" type="ORF">HY29_12570</name>
</gene>
<dbReference type="GO" id="GO:0005886">
    <property type="term" value="C:plasma membrane"/>
    <property type="evidence" value="ECO:0007669"/>
    <property type="project" value="UniProtKB-SubCell"/>
</dbReference>
<proteinExistence type="inferred from homology"/>